<accession>A0A212FCN7</accession>
<name>A0A212FCN7_DANPL</name>
<dbReference type="EMBL" id="AGBW02009166">
    <property type="protein sequence ID" value="OWR51483.1"/>
    <property type="molecule type" value="Genomic_DNA"/>
</dbReference>
<dbReference type="InterPro" id="IPR038906">
    <property type="entry name" value="TTC36"/>
</dbReference>
<dbReference type="GO" id="GO:0006570">
    <property type="term" value="P:tyrosine metabolic process"/>
    <property type="evidence" value="ECO:0007669"/>
    <property type="project" value="TreeGrafter"/>
</dbReference>
<comment type="caution">
    <text evidence="3">The sequence shown here is derived from an EMBL/GenBank/DDBJ whole genome shotgun (WGS) entry which is preliminary data.</text>
</comment>
<evidence type="ECO:0000313" key="4">
    <source>
        <dbReference type="Proteomes" id="UP000007151"/>
    </source>
</evidence>
<dbReference type="STRING" id="278856.A0A212FCN7"/>
<dbReference type="Proteomes" id="UP000007151">
    <property type="component" value="Unassembled WGS sequence"/>
</dbReference>
<organism evidence="3 4">
    <name type="scientific">Danaus plexippus plexippus</name>
    <dbReference type="NCBI Taxonomy" id="278856"/>
    <lineage>
        <taxon>Eukaryota</taxon>
        <taxon>Metazoa</taxon>
        <taxon>Ecdysozoa</taxon>
        <taxon>Arthropoda</taxon>
        <taxon>Hexapoda</taxon>
        <taxon>Insecta</taxon>
        <taxon>Pterygota</taxon>
        <taxon>Neoptera</taxon>
        <taxon>Endopterygota</taxon>
        <taxon>Lepidoptera</taxon>
        <taxon>Glossata</taxon>
        <taxon>Ditrysia</taxon>
        <taxon>Papilionoidea</taxon>
        <taxon>Nymphalidae</taxon>
        <taxon>Danainae</taxon>
        <taxon>Danaini</taxon>
        <taxon>Danaina</taxon>
        <taxon>Danaus</taxon>
        <taxon>Danaus</taxon>
    </lineage>
</organism>
<proteinExistence type="inferred from homology"/>
<reference evidence="3 4" key="1">
    <citation type="journal article" date="2011" name="Cell">
        <title>The monarch butterfly genome yields insights into long-distance migration.</title>
        <authorList>
            <person name="Zhan S."/>
            <person name="Merlin C."/>
            <person name="Boore J.L."/>
            <person name="Reppert S.M."/>
        </authorList>
    </citation>
    <scope>NUCLEOTIDE SEQUENCE [LARGE SCALE GENOMIC DNA]</scope>
    <source>
        <strain evidence="3">F-2</strain>
    </source>
</reference>
<protein>
    <submittedName>
        <fullName evidence="3">Tetratricopeptide repeat protein 36 isoform 1</fullName>
    </submittedName>
</protein>
<dbReference type="SUPFAM" id="SSF48452">
    <property type="entry name" value="TPR-like"/>
    <property type="match status" value="1"/>
</dbReference>
<dbReference type="AlphaFoldDB" id="A0A212FCN7"/>
<sequence>MSGFENLSERDRAVLRSIFDPTATIGDVVDDGDHFLDGEDTDLNTEAKSLCIRGVQLAEAGKLEEALELLNRSIDIAPERAPGYNDRAQLYRLLKTSVDTR</sequence>
<dbReference type="KEGG" id="dpl:KGM_206350"/>
<keyword evidence="4" id="KW-1185">Reference proteome</keyword>
<keyword evidence="2" id="KW-0802">TPR repeat</keyword>
<comment type="similarity">
    <text evidence="1">Belongs to the TTC36 family.</text>
</comment>
<dbReference type="InterPro" id="IPR011990">
    <property type="entry name" value="TPR-like_helical_dom_sf"/>
</dbReference>
<gene>
    <name evidence="3" type="ORF">KGM_206350</name>
</gene>
<dbReference type="InterPro" id="IPR019734">
    <property type="entry name" value="TPR_rpt"/>
</dbReference>
<evidence type="ECO:0000313" key="3">
    <source>
        <dbReference type="EMBL" id="OWR51483.1"/>
    </source>
</evidence>
<evidence type="ECO:0000256" key="2">
    <source>
        <dbReference type="PROSITE-ProRule" id="PRU00339"/>
    </source>
</evidence>
<evidence type="ECO:0000256" key="1">
    <source>
        <dbReference type="ARBA" id="ARBA00006995"/>
    </source>
</evidence>
<dbReference type="PROSITE" id="PS50005">
    <property type="entry name" value="TPR"/>
    <property type="match status" value="1"/>
</dbReference>
<dbReference type="eggNOG" id="KOG4555">
    <property type="taxonomic scope" value="Eukaryota"/>
</dbReference>
<feature type="repeat" description="TPR" evidence="2">
    <location>
        <begin position="47"/>
        <end position="80"/>
    </location>
</feature>
<dbReference type="PANTHER" id="PTHR21405:SF0">
    <property type="entry name" value="TETRATRICOPEPTIDE REPEAT PROTEIN 36"/>
    <property type="match status" value="1"/>
</dbReference>
<dbReference type="InParanoid" id="A0A212FCN7"/>
<dbReference type="PANTHER" id="PTHR21405">
    <property type="entry name" value="CDNA SEQUENCE BC021608"/>
    <property type="match status" value="1"/>
</dbReference>
<dbReference type="FunCoup" id="A0A212FCN7">
    <property type="interactions" value="14"/>
</dbReference>
<dbReference type="Gene3D" id="1.25.40.10">
    <property type="entry name" value="Tetratricopeptide repeat domain"/>
    <property type="match status" value="1"/>
</dbReference>